<dbReference type="Gene3D" id="1.10.260.40">
    <property type="entry name" value="lambda repressor-like DNA-binding domains"/>
    <property type="match status" value="1"/>
</dbReference>
<accession>A0A0W8G848</accession>
<dbReference type="SUPFAM" id="SSF55785">
    <property type="entry name" value="PYP-like sensor domain (PAS domain)"/>
    <property type="match status" value="1"/>
</dbReference>
<dbReference type="CDD" id="cd00130">
    <property type="entry name" value="PAS"/>
    <property type="match status" value="1"/>
</dbReference>
<comment type="caution">
    <text evidence="3">The sequence shown here is derived from an EMBL/GenBank/DDBJ whole genome shotgun (WGS) entry which is preliminary data.</text>
</comment>
<dbReference type="CDD" id="cd00093">
    <property type="entry name" value="HTH_XRE"/>
    <property type="match status" value="1"/>
</dbReference>
<dbReference type="SUPFAM" id="SSF47413">
    <property type="entry name" value="lambda repressor-like DNA-binding domains"/>
    <property type="match status" value="1"/>
</dbReference>
<feature type="domain" description="PAS" evidence="1">
    <location>
        <begin position="83"/>
        <end position="118"/>
    </location>
</feature>
<protein>
    <submittedName>
        <fullName evidence="3">Uncharacterized protein</fullName>
    </submittedName>
</protein>
<dbReference type="SMART" id="SM00091">
    <property type="entry name" value="PAS"/>
    <property type="match status" value="1"/>
</dbReference>
<dbReference type="PROSITE" id="PS50112">
    <property type="entry name" value="PAS"/>
    <property type="match status" value="1"/>
</dbReference>
<dbReference type="GO" id="GO:0003677">
    <property type="term" value="F:DNA binding"/>
    <property type="evidence" value="ECO:0007669"/>
    <property type="project" value="InterPro"/>
</dbReference>
<feature type="domain" description="HTH cro/C1-type" evidence="2">
    <location>
        <begin position="1"/>
        <end position="52"/>
    </location>
</feature>
<name>A0A0W8G848_9ZZZZ</name>
<proteinExistence type="predicted"/>
<dbReference type="InterPro" id="IPR000014">
    <property type="entry name" value="PAS"/>
</dbReference>
<dbReference type="AlphaFoldDB" id="A0A0W8G848"/>
<dbReference type="SMART" id="SM00530">
    <property type="entry name" value="HTH_XRE"/>
    <property type="match status" value="1"/>
</dbReference>
<gene>
    <name evidence="3" type="ORF">ASZ90_000767</name>
</gene>
<dbReference type="InterPro" id="IPR035965">
    <property type="entry name" value="PAS-like_dom_sf"/>
</dbReference>
<dbReference type="Pfam" id="PF00989">
    <property type="entry name" value="PAS"/>
    <property type="match status" value="1"/>
</dbReference>
<evidence type="ECO:0000259" key="1">
    <source>
        <dbReference type="PROSITE" id="PS50112"/>
    </source>
</evidence>
<dbReference type="Pfam" id="PF01381">
    <property type="entry name" value="HTH_3"/>
    <property type="match status" value="1"/>
</dbReference>
<sequence>MRQSRDLTQAALSERLGISLDYLSKIERGLASPSFFVIEKLSRYFHVSPAVLFLSPRDFATGPDQEDGDTAAYRALAFMHCVDPIFIADTGTIVVDVNTVAEREFGWQARELVGRPLLSLVADDCLAYVTEIVSLCGKGTDLRNARACLLARDGKRIPVMVSLTLLRDKKETPARIVFVAKTMPAGG</sequence>
<dbReference type="Gene3D" id="3.30.450.20">
    <property type="entry name" value="PAS domain"/>
    <property type="match status" value="1"/>
</dbReference>
<organism evidence="3">
    <name type="scientific">hydrocarbon metagenome</name>
    <dbReference type="NCBI Taxonomy" id="938273"/>
    <lineage>
        <taxon>unclassified sequences</taxon>
        <taxon>metagenomes</taxon>
        <taxon>ecological metagenomes</taxon>
    </lineage>
</organism>
<dbReference type="InterPro" id="IPR013767">
    <property type="entry name" value="PAS_fold"/>
</dbReference>
<dbReference type="InterPro" id="IPR001387">
    <property type="entry name" value="Cro/C1-type_HTH"/>
</dbReference>
<dbReference type="NCBIfam" id="TIGR00229">
    <property type="entry name" value="sensory_box"/>
    <property type="match status" value="1"/>
</dbReference>
<dbReference type="PROSITE" id="PS50943">
    <property type="entry name" value="HTH_CROC1"/>
    <property type="match status" value="1"/>
</dbReference>
<evidence type="ECO:0000259" key="2">
    <source>
        <dbReference type="PROSITE" id="PS50943"/>
    </source>
</evidence>
<reference evidence="3" key="1">
    <citation type="journal article" date="2015" name="Proc. Natl. Acad. Sci. U.S.A.">
        <title>Networks of energetic and metabolic interactions define dynamics in microbial communities.</title>
        <authorList>
            <person name="Embree M."/>
            <person name="Liu J.K."/>
            <person name="Al-Bassam M.M."/>
            <person name="Zengler K."/>
        </authorList>
    </citation>
    <scope>NUCLEOTIDE SEQUENCE</scope>
</reference>
<dbReference type="GO" id="GO:0006355">
    <property type="term" value="P:regulation of DNA-templated transcription"/>
    <property type="evidence" value="ECO:0007669"/>
    <property type="project" value="InterPro"/>
</dbReference>
<dbReference type="EMBL" id="LNQE01000100">
    <property type="protein sequence ID" value="KUG29339.1"/>
    <property type="molecule type" value="Genomic_DNA"/>
</dbReference>
<evidence type="ECO:0000313" key="3">
    <source>
        <dbReference type="EMBL" id="KUG29339.1"/>
    </source>
</evidence>
<dbReference type="InterPro" id="IPR010982">
    <property type="entry name" value="Lambda_DNA-bd_dom_sf"/>
</dbReference>